<dbReference type="AlphaFoldDB" id="A0A375IMU7"/>
<proteinExistence type="predicted"/>
<gene>
    <name evidence="2" type="ORF">CT19425_MP70146</name>
</gene>
<feature type="signal peptide" evidence="1">
    <location>
        <begin position="1"/>
        <end position="22"/>
    </location>
</feature>
<geneLocation type="plasmid" evidence="2">
    <name>II</name>
</geneLocation>
<evidence type="ECO:0000256" key="1">
    <source>
        <dbReference type="SAM" id="SignalP"/>
    </source>
</evidence>
<keyword evidence="1" id="KW-0732">Signal</keyword>
<reference evidence="2 3" key="1">
    <citation type="submission" date="2018-01" db="EMBL/GenBank/DDBJ databases">
        <authorList>
            <person name="Gaut B.S."/>
            <person name="Morton B.R."/>
            <person name="Clegg M.T."/>
            <person name="Duvall M.R."/>
        </authorList>
    </citation>
    <scope>NUCLEOTIDE SEQUENCE [LARGE SCALE GENOMIC DNA]</scope>
    <source>
        <strain evidence="2">Cupriavidus taiwanensis LMG 19425</strain>
        <plasmid evidence="3">Plasmid ii</plasmid>
    </source>
</reference>
<organism evidence="2 3">
    <name type="scientific">Cupriavidus taiwanensis</name>
    <dbReference type="NCBI Taxonomy" id="164546"/>
    <lineage>
        <taxon>Bacteria</taxon>
        <taxon>Pseudomonadati</taxon>
        <taxon>Pseudomonadota</taxon>
        <taxon>Betaproteobacteria</taxon>
        <taxon>Burkholderiales</taxon>
        <taxon>Burkholderiaceae</taxon>
        <taxon>Cupriavidus</taxon>
    </lineage>
</organism>
<keyword evidence="2" id="KW-0614">Plasmid</keyword>
<sequence>MKTDLFLLCTALTLAASFEANAGPDWQVIEKARAHAVHKRQSAAAHPPLRLPERT</sequence>
<dbReference type="EMBL" id="LT991977">
    <property type="protein sequence ID" value="SPK75986.1"/>
    <property type="molecule type" value="Genomic_DNA"/>
</dbReference>
<name>A0A375IMU7_9BURK</name>
<dbReference type="RefSeq" id="WP_172583369.1">
    <property type="nucleotide sequence ID" value="NZ_LT991977.1"/>
</dbReference>
<evidence type="ECO:0000313" key="3">
    <source>
        <dbReference type="Proteomes" id="UP000255505"/>
    </source>
</evidence>
<accession>A0A375IMU7</accession>
<protein>
    <submittedName>
        <fullName evidence="2">Uncharacterized protein</fullName>
    </submittedName>
</protein>
<feature type="chain" id="PRO_5016614019" evidence="1">
    <location>
        <begin position="23"/>
        <end position="55"/>
    </location>
</feature>
<evidence type="ECO:0000313" key="2">
    <source>
        <dbReference type="EMBL" id="SPK75986.1"/>
    </source>
</evidence>
<dbReference type="Proteomes" id="UP000255505">
    <property type="component" value="Plasmid II"/>
</dbReference>